<organism evidence="3 4">
    <name type="scientific">Diaporthe australafricana</name>
    <dbReference type="NCBI Taxonomy" id="127596"/>
    <lineage>
        <taxon>Eukaryota</taxon>
        <taxon>Fungi</taxon>
        <taxon>Dikarya</taxon>
        <taxon>Ascomycota</taxon>
        <taxon>Pezizomycotina</taxon>
        <taxon>Sordariomycetes</taxon>
        <taxon>Sordariomycetidae</taxon>
        <taxon>Diaporthales</taxon>
        <taxon>Diaporthaceae</taxon>
        <taxon>Diaporthe</taxon>
    </lineage>
</organism>
<dbReference type="Pfam" id="PF00615">
    <property type="entry name" value="RGS"/>
    <property type="match status" value="1"/>
</dbReference>
<feature type="transmembrane region" description="Helical" evidence="1">
    <location>
        <begin position="414"/>
        <end position="439"/>
    </location>
</feature>
<gene>
    <name evidence="3" type="ORF">Daus18300_010614</name>
</gene>
<sequence>MPDLPGWMGLWYRKPGWRDIRDYTRKLNDEDIRPNRVRTPSLDSRPSTAIPSRLGLDRVLENKTCSPMSLHDFYLYLKYVEHSSENLEFYLWFKNYEANYPKSLKEEPLATAVPIKDLPLLPTDADAVSETTYSAMSSVAEIVAVTKPEPKWTDRLFRWSLLSGNSSKHGKRLGSRDACAAGDGTCAFDVDEEKGSAVPLPLFTKHSKASQTENRAELDAAIATYLLAGAEKELNISHALRQRTLINLQKSSHPSLVKPVADHIYEVMKNCSHRNFVSLGVSTGTYETICVGTVIGIVNILAGFLLVLLRGLYPHIGAHSRWEVFYSFPLWFLGTAVILVGTQGMCFILLSLSRRQALPWERFEDDGRPAKTTTPNPGPTGWWRRYRAFMNRTMAHDKNFRVEDKVLRRLQRKILLQCWSGGLVAAFCGVLLFIFLPIWKETVR</sequence>
<protein>
    <recommendedName>
        <fullName evidence="2">RGS domain-containing protein</fullName>
    </recommendedName>
</protein>
<reference evidence="3 4" key="1">
    <citation type="journal article" date="2024" name="IMA Fungus">
        <title>IMA Genome - F19 : A genome assembly and annotation guide to empower mycologists, including annotated draft genome sequences of Ceratocystis pirilliformis, Diaporthe australafricana, Fusarium ophioides, Paecilomyces lecythidis, and Sporothrix stenoceras.</title>
        <authorList>
            <person name="Aylward J."/>
            <person name="Wilson A.M."/>
            <person name="Visagie C.M."/>
            <person name="Spraker J."/>
            <person name="Barnes I."/>
            <person name="Buitendag C."/>
            <person name="Ceriani C."/>
            <person name="Del Mar Angel L."/>
            <person name="du Plessis D."/>
            <person name="Fuchs T."/>
            <person name="Gasser K."/>
            <person name="Kramer D."/>
            <person name="Li W."/>
            <person name="Munsamy K."/>
            <person name="Piso A."/>
            <person name="Price J.L."/>
            <person name="Sonnekus B."/>
            <person name="Thomas C."/>
            <person name="van der Nest A."/>
            <person name="van Dijk A."/>
            <person name="van Heerden A."/>
            <person name="van Vuuren N."/>
            <person name="Yilmaz N."/>
            <person name="Duong T.A."/>
            <person name="van der Merwe N.A."/>
            <person name="Wingfield M.J."/>
            <person name="Wingfield B.D."/>
        </authorList>
    </citation>
    <scope>NUCLEOTIDE SEQUENCE [LARGE SCALE GENOMIC DNA]</scope>
    <source>
        <strain evidence="3 4">CMW 18300</strain>
    </source>
</reference>
<evidence type="ECO:0000313" key="3">
    <source>
        <dbReference type="EMBL" id="KAL1856851.1"/>
    </source>
</evidence>
<name>A0ABR3W9R8_9PEZI</name>
<evidence type="ECO:0000259" key="2">
    <source>
        <dbReference type="Pfam" id="PF00615"/>
    </source>
</evidence>
<comment type="caution">
    <text evidence="3">The sequence shown here is derived from an EMBL/GenBank/DDBJ whole genome shotgun (WGS) entry which is preliminary data.</text>
</comment>
<dbReference type="InterPro" id="IPR036305">
    <property type="entry name" value="RGS_sf"/>
</dbReference>
<keyword evidence="1" id="KW-0812">Transmembrane</keyword>
<evidence type="ECO:0000256" key="1">
    <source>
        <dbReference type="SAM" id="Phobius"/>
    </source>
</evidence>
<dbReference type="PANTHER" id="PTHR39466">
    <property type="entry name" value="RGS DOMAIN-CONTAINING PROTEIN"/>
    <property type="match status" value="1"/>
</dbReference>
<evidence type="ECO:0000313" key="4">
    <source>
        <dbReference type="Proteomes" id="UP001583177"/>
    </source>
</evidence>
<feature type="transmembrane region" description="Helical" evidence="1">
    <location>
        <begin position="289"/>
        <end position="309"/>
    </location>
</feature>
<feature type="transmembrane region" description="Helical" evidence="1">
    <location>
        <begin position="329"/>
        <end position="352"/>
    </location>
</feature>
<dbReference type="EMBL" id="JAWRVE010000119">
    <property type="protein sequence ID" value="KAL1856851.1"/>
    <property type="molecule type" value="Genomic_DNA"/>
</dbReference>
<dbReference type="Proteomes" id="UP001583177">
    <property type="component" value="Unassembled WGS sequence"/>
</dbReference>
<dbReference type="SUPFAM" id="SSF48097">
    <property type="entry name" value="Regulator of G-protein signaling, RGS"/>
    <property type="match status" value="1"/>
</dbReference>
<feature type="domain" description="RGS" evidence="2">
    <location>
        <begin position="208"/>
        <end position="277"/>
    </location>
</feature>
<keyword evidence="1" id="KW-1133">Transmembrane helix</keyword>
<dbReference type="PANTHER" id="PTHR39466:SF1">
    <property type="entry name" value="RGS DOMAIN-CONTAINING PROTEIN"/>
    <property type="match status" value="1"/>
</dbReference>
<dbReference type="InterPro" id="IPR016137">
    <property type="entry name" value="RGS"/>
</dbReference>
<keyword evidence="1" id="KW-0472">Membrane</keyword>
<keyword evidence="4" id="KW-1185">Reference proteome</keyword>
<accession>A0ABR3W9R8</accession>
<dbReference type="InterPro" id="IPR044926">
    <property type="entry name" value="RGS_subdomain_2"/>
</dbReference>
<dbReference type="Gene3D" id="1.10.167.10">
    <property type="entry name" value="Regulator of G-protein Signalling 4, domain 2"/>
    <property type="match status" value="1"/>
</dbReference>
<proteinExistence type="predicted"/>